<dbReference type="PANTHER" id="PTHR34875">
    <property type="entry name" value="UPF0237 PROTEIN MJ1558"/>
    <property type="match status" value="1"/>
</dbReference>
<dbReference type="Pfam" id="PF01842">
    <property type="entry name" value="ACT"/>
    <property type="match status" value="1"/>
</dbReference>
<dbReference type="InterPro" id="IPR045865">
    <property type="entry name" value="ACT-like_dom_sf"/>
</dbReference>
<evidence type="ECO:0000313" key="2">
    <source>
        <dbReference type="EMBL" id="SEM14758.1"/>
    </source>
</evidence>
<sequence>MRSYVVFSFMGPDRSGLARQIAEFFTARGINIERSRGCVLGGEFGMIILTSGSTDDIERLIKDLDRLREKTDLDIHVWKTKAPLHRDVAPSIPYKLIATSIDRPGILHQICKILHGRGINIDDIATNVDNNPVTGANVFQMVCYFSLSPAVKILDLKNDLNRIGDESNIDIRFEAVICR</sequence>
<keyword evidence="3" id="KW-1185">Reference proteome</keyword>
<evidence type="ECO:0000259" key="1">
    <source>
        <dbReference type="PROSITE" id="PS51671"/>
    </source>
</evidence>
<proteinExistence type="predicted"/>
<name>A0A1H7W167_9BACT</name>
<dbReference type="AlphaFoldDB" id="A0A1H7W167"/>
<dbReference type="PROSITE" id="PS51671">
    <property type="entry name" value="ACT"/>
    <property type="match status" value="2"/>
</dbReference>
<dbReference type="STRING" id="43775.SAMN04489760_10575"/>
<dbReference type="Proteomes" id="UP000198744">
    <property type="component" value="Unassembled WGS sequence"/>
</dbReference>
<dbReference type="Gene3D" id="3.30.70.260">
    <property type="match status" value="2"/>
</dbReference>
<organism evidence="2 3">
    <name type="scientific">Syntrophus gentianae</name>
    <dbReference type="NCBI Taxonomy" id="43775"/>
    <lineage>
        <taxon>Bacteria</taxon>
        <taxon>Pseudomonadati</taxon>
        <taxon>Thermodesulfobacteriota</taxon>
        <taxon>Syntrophia</taxon>
        <taxon>Syntrophales</taxon>
        <taxon>Syntrophaceae</taxon>
        <taxon>Syntrophus</taxon>
    </lineage>
</organism>
<dbReference type="OrthoDB" id="12860at2"/>
<protein>
    <submittedName>
        <fullName evidence="2">Glycine cleavage system transcriptional repressor</fullName>
    </submittedName>
</protein>
<dbReference type="InterPro" id="IPR002912">
    <property type="entry name" value="ACT_dom"/>
</dbReference>
<dbReference type="PANTHER" id="PTHR34875:SF6">
    <property type="entry name" value="UPF0237 PROTEIN MJ1558"/>
    <property type="match status" value="1"/>
</dbReference>
<dbReference type="SUPFAM" id="SSF55021">
    <property type="entry name" value="ACT-like"/>
    <property type="match status" value="2"/>
</dbReference>
<dbReference type="GO" id="GO:0006355">
    <property type="term" value="P:regulation of DNA-templated transcription"/>
    <property type="evidence" value="ECO:0007669"/>
    <property type="project" value="InterPro"/>
</dbReference>
<feature type="domain" description="ACT" evidence="1">
    <location>
        <begin position="6"/>
        <end position="78"/>
    </location>
</feature>
<dbReference type="EMBL" id="FOBS01000005">
    <property type="protein sequence ID" value="SEM14758.1"/>
    <property type="molecule type" value="Genomic_DNA"/>
</dbReference>
<reference evidence="2 3" key="1">
    <citation type="submission" date="2016-10" db="EMBL/GenBank/DDBJ databases">
        <authorList>
            <person name="de Groot N.N."/>
        </authorList>
    </citation>
    <scope>NUCLEOTIDE SEQUENCE [LARGE SCALE GENOMIC DNA]</scope>
    <source>
        <strain evidence="2 3">DSM 8423</strain>
    </source>
</reference>
<feature type="domain" description="ACT" evidence="1">
    <location>
        <begin position="95"/>
        <end position="174"/>
    </location>
</feature>
<dbReference type="InterPro" id="IPR050990">
    <property type="entry name" value="UPF0237/GcvR_regulator"/>
</dbReference>
<dbReference type="Pfam" id="PF13740">
    <property type="entry name" value="ACT_6"/>
    <property type="match status" value="1"/>
</dbReference>
<dbReference type="PIRSF" id="PIRSF028103">
    <property type="entry name" value="GcvR"/>
    <property type="match status" value="1"/>
</dbReference>
<gene>
    <name evidence="2" type="ORF">SAMN04489760_10575</name>
</gene>
<dbReference type="RefSeq" id="WP_093882611.1">
    <property type="nucleotide sequence ID" value="NZ_FOBS01000005.1"/>
</dbReference>
<dbReference type="InterPro" id="IPR016867">
    <property type="entry name" value="GcvR"/>
</dbReference>
<evidence type="ECO:0000313" key="3">
    <source>
        <dbReference type="Proteomes" id="UP000198744"/>
    </source>
</evidence>
<accession>A0A1H7W167</accession>